<name>A0A7E6CPI9_9CHIR</name>
<dbReference type="InterPro" id="IPR036051">
    <property type="entry name" value="KRAB_dom_sf"/>
</dbReference>
<evidence type="ECO:0000256" key="6">
    <source>
        <dbReference type="SAM" id="MobiDB-lite"/>
    </source>
</evidence>
<evidence type="ECO:0000256" key="4">
    <source>
        <dbReference type="ARBA" id="ARBA00022833"/>
    </source>
</evidence>
<dbReference type="GeneID" id="114510942"/>
<dbReference type="SUPFAM" id="SSF109640">
    <property type="entry name" value="KRAB domain (Kruppel-associated box)"/>
    <property type="match status" value="1"/>
</dbReference>
<evidence type="ECO:0000256" key="5">
    <source>
        <dbReference type="PROSITE-ProRule" id="PRU00042"/>
    </source>
</evidence>
<protein>
    <submittedName>
        <fullName evidence="10">Zinc finger protein 233-like isoform X2</fullName>
    </submittedName>
</protein>
<keyword evidence="2" id="KW-0677">Repeat</keyword>
<dbReference type="GO" id="GO:0008270">
    <property type="term" value="F:zinc ion binding"/>
    <property type="evidence" value="ECO:0007669"/>
    <property type="project" value="UniProtKB-KW"/>
</dbReference>
<dbReference type="GO" id="GO:0006355">
    <property type="term" value="P:regulation of DNA-templated transcription"/>
    <property type="evidence" value="ECO:0007669"/>
    <property type="project" value="InterPro"/>
</dbReference>
<reference evidence="10" key="1">
    <citation type="submission" date="2025-08" db="UniProtKB">
        <authorList>
            <consortium name="RefSeq"/>
        </authorList>
    </citation>
    <scope>IDENTIFICATION</scope>
    <source>
        <tissue evidence="10">Muscle</tissue>
    </source>
</reference>
<dbReference type="AlphaFoldDB" id="A0A7E6CPI9"/>
<feature type="domain" description="KRAB" evidence="8">
    <location>
        <begin position="8"/>
        <end position="86"/>
    </location>
</feature>
<dbReference type="PROSITE" id="PS50805">
    <property type="entry name" value="KRAB"/>
    <property type="match status" value="1"/>
</dbReference>
<dbReference type="InterPro" id="IPR050169">
    <property type="entry name" value="Krueppel_C2H2_ZnF"/>
</dbReference>
<evidence type="ECO:0000259" key="7">
    <source>
        <dbReference type="PROSITE" id="PS50157"/>
    </source>
</evidence>
<keyword evidence="1" id="KW-0479">Metal-binding</keyword>
<dbReference type="RefSeq" id="XP_035868885.1">
    <property type="nucleotide sequence ID" value="XM_036012992.1"/>
</dbReference>
<dbReference type="SUPFAM" id="SSF57667">
    <property type="entry name" value="beta-beta-alpha zinc fingers"/>
    <property type="match status" value="1"/>
</dbReference>
<dbReference type="PROSITE" id="PS50157">
    <property type="entry name" value="ZINC_FINGER_C2H2_2"/>
    <property type="match status" value="1"/>
</dbReference>
<evidence type="ECO:0000256" key="3">
    <source>
        <dbReference type="ARBA" id="ARBA00022771"/>
    </source>
</evidence>
<evidence type="ECO:0000313" key="10">
    <source>
        <dbReference type="RefSeq" id="XP_035868885.1"/>
    </source>
</evidence>
<sequence>MTKFQEAVMFKDVAVVFTEEELGLLDPSQRMLYQDVTLENLRNLISVGHWNQNDIETLHKVQLRYLLLENILCWQVWNQLLSKLTRKQDLIINLRSKVLDLPNQGDTSCQLCPGESIRKEEFPMKKVYLRESHNDQSRWQEGDGRCKVCECEHCVRRRTSGLHSDDQEVQELETFYSHNNCGKDFVKESLQYTVIHSEEYTSTENGKGISLSPRLELHQQLHLGAETHIHHEFGEGESYSSELCTAQSVHTEEKCKRSDECGEHVSQGSHQQIHQQVHTGEKPYKYAMSI</sequence>
<accession>A0A7E6CPI9</accession>
<proteinExistence type="predicted"/>
<evidence type="ECO:0000259" key="8">
    <source>
        <dbReference type="PROSITE" id="PS50805"/>
    </source>
</evidence>
<evidence type="ECO:0000256" key="1">
    <source>
        <dbReference type="ARBA" id="ARBA00022723"/>
    </source>
</evidence>
<evidence type="ECO:0000256" key="2">
    <source>
        <dbReference type="ARBA" id="ARBA00022737"/>
    </source>
</evidence>
<gene>
    <name evidence="10" type="primary">LOC114510942</name>
</gene>
<organism evidence="9 10">
    <name type="scientific">Phyllostomus discolor</name>
    <name type="common">pale spear-nosed bat</name>
    <dbReference type="NCBI Taxonomy" id="89673"/>
    <lineage>
        <taxon>Eukaryota</taxon>
        <taxon>Metazoa</taxon>
        <taxon>Chordata</taxon>
        <taxon>Craniata</taxon>
        <taxon>Vertebrata</taxon>
        <taxon>Euteleostomi</taxon>
        <taxon>Mammalia</taxon>
        <taxon>Eutheria</taxon>
        <taxon>Laurasiatheria</taxon>
        <taxon>Chiroptera</taxon>
        <taxon>Yangochiroptera</taxon>
        <taxon>Phyllostomidae</taxon>
        <taxon>Phyllostominae</taxon>
        <taxon>Phyllostomus</taxon>
    </lineage>
</organism>
<dbReference type="InterPro" id="IPR036236">
    <property type="entry name" value="Znf_C2H2_sf"/>
</dbReference>
<dbReference type="Pfam" id="PF01352">
    <property type="entry name" value="KRAB"/>
    <property type="match status" value="1"/>
</dbReference>
<dbReference type="InterPro" id="IPR001909">
    <property type="entry name" value="KRAB"/>
</dbReference>
<dbReference type="PANTHER" id="PTHR23232">
    <property type="entry name" value="KRAB DOMAIN C2H2 ZINC FINGER"/>
    <property type="match status" value="1"/>
</dbReference>
<dbReference type="CDD" id="cd07765">
    <property type="entry name" value="KRAB_A-box"/>
    <property type="match status" value="1"/>
</dbReference>
<keyword evidence="9" id="KW-1185">Reference proteome</keyword>
<dbReference type="PANTHER" id="PTHR23232:SF156">
    <property type="entry name" value="KRAB DOMAIN-CONTAINING PROTEIN"/>
    <property type="match status" value="1"/>
</dbReference>
<dbReference type="InterPro" id="IPR013087">
    <property type="entry name" value="Znf_C2H2_type"/>
</dbReference>
<dbReference type="Gene3D" id="3.30.160.60">
    <property type="entry name" value="Classic Zinc Finger"/>
    <property type="match status" value="1"/>
</dbReference>
<feature type="region of interest" description="Disordered" evidence="6">
    <location>
        <begin position="266"/>
        <end position="290"/>
    </location>
</feature>
<evidence type="ECO:0000313" key="9">
    <source>
        <dbReference type="Proteomes" id="UP000504628"/>
    </source>
</evidence>
<feature type="compositionally biased region" description="Polar residues" evidence="6">
    <location>
        <begin position="266"/>
        <end position="278"/>
    </location>
</feature>
<keyword evidence="3 5" id="KW-0863">Zinc-finger</keyword>
<feature type="domain" description="C2H2-type" evidence="7">
    <location>
        <begin position="253"/>
        <end position="283"/>
    </location>
</feature>
<keyword evidence="4" id="KW-0862">Zinc</keyword>
<dbReference type="SMART" id="SM00349">
    <property type="entry name" value="KRAB"/>
    <property type="match status" value="1"/>
</dbReference>
<dbReference type="Proteomes" id="UP000504628">
    <property type="component" value="Chromosome 12"/>
</dbReference>
<dbReference type="Gene3D" id="6.10.140.140">
    <property type="match status" value="1"/>
</dbReference>